<evidence type="ECO:0000256" key="1">
    <source>
        <dbReference type="ARBA" id="ARBA00004651"/>
    </source>
</evidence>
<dbReference type="HOGENOM" id="CLU_000960_28_0_7"/>
<dbReference type="InterPro" id="IPR020846">
    <property type="entry name" value="MFS_dom"/>
</dbReference>
<keyword evidence="10" id="KW-1185">Reference proteome</keyword>
<dbReference type="InterPro" id="IPR036259">
    <property type="entry name" value="MFS_trans_sf"/>
</dbReference>
<keyword evidence="3" id="KW-1003">Cell membrane</keyword>
<gene>
    <name evidence="9" type="ORF">ETSY1_10080</name>
</gene>
<dbReference type="GO" id="GO:0005886">
    <property type="term" value="C:plasma membrane"/>
    <property type="evidence" value="ECO:0007669"/>
    <property type="project" value="UniProtKB-SubCell"/>
</dbReference>
<feature type="transmembrane region" description="Helical" evidence="7">
    <location>
        <begin position="180"/>
        <end position="202"/>
    </location>
</feature>
<evidence type="ECO:0000313" key="10">
    <source>
        <dbReference type="Proteomes" id="UP000019141"/>
    </source>
</evidence>
<feature type="transmembrane region" description="Helical" evidence="7">
    <location>
        <begin position="126"/>
        <end position="144"/>
    </location>
</feature>
<dbReference type="InterPro" id="IPR004638">
    <property type="entry name" value="EmrB-like"/>
</dbReference>
<feature type="transmembrane region" description="Helical" evidence="7">
    <location>
        <begin position="373"/>
        <end position="398"/>
    </location>
</feature>
<protein>
    <recommendedName>
        <fullName evidence="8">Major facilitator superfamily (MFS) profile domain-containing protein</fullName>
    </recommendedName>
</protein>
<evidence type="ECO:0000256" key="6">
    <source>
        <dbReference type="ARBA" id="ARBA00023136"/>
    </source>
</evidence>
<feature type="transmembrane region" description="Helical" evidence="7">
    <location>
        <begin position="241"/>
        <end position="260"/>
    </location>
</feature>
<keyword evidence="2" id="KW-0813">Transport</keyword>
<evidence type="ECO:0000256" key="7">
    <source>
        <dbReference type="SAM" id="Phobius"/>
    </source>
</evidence>
<dbReference type="EMBL" id="AZHW01000310">
    <property type="protein sequence ID" value="ETX00735.1"/>
    <property type="molecule type" value="Genomic_DNA"/>
</dbReference>
<organism evidence="9 10">
    <name type="scientific">Entotheonella factor</name>
    <dbReference type="NCBI Taxonomy" id="1429438"/>
    <lineage>
        <taxon>Bacteria</taxon>
        <taxon>Pseudomonadati</taxon>
        <taxon>Nitrospinota/Tectimicrobiota group</taxon>
        <taxon>Candidatus Tectimicrobiota</taxon>
        <taxon>Candidatus Entotheonellia</taxon>
        <taxon>Candidatus Entotheonellales</taxon>
        <taxon>Candidatus Entotheonellaceae</taxon>
        <taxon>Candidatus Entotheonella</taxon>
    </lineage>
</organism>
<keyword evidence="4 7" id="KW-0812">Transmembrane</keyword>
<dbReference type="Pfam" id="PF07690">
    <property type="entry name" value="MFS_1"/>
    <property type="match status" value="1"/>
</dbReference>
<feature type="transmembrane region" description="Helical" evidence="7">
    <location>
        <begin position="410"/>
        <end position="430"/>
    </location>
</feature>
<dbReference type="PANTHER" id="PTHR23501">
    <property type="entry name" value="MAJOR FACILITATOR SUPERFAMILY"/>
    <property type="match status" value="1"/>
</dbReference>
<dbReference type="Gene3D" id="1.20.1720.10">
    <property type="entry name" value="Multidrug resistance protein D"/>
    <property type="match status" value="1"/>
</dbReference>
<dbReference type="AlphaFoldDB" id="W4LS61"/>
<dbReference type="InterPro" id="IPR011701">
    <property type="entry name" value="MFS"/>
</dbReference>
<keyword evidence="5 7" id="KW-1133">Transmembrane helix</keyword>
<feature type="transmembrane region" description="Helical" evidence="7">
    <location>
        <begin position="65"/>
        <end position="86"/>
    </location>
</feature>
<dbReference type="PROSITE" id="PS50850">
    <property type="entry name" value="MFS"/>
    <property type="match status" value="1"/>
</dbReference>
<accession>W4LS61</accession>
<dbReference type="NCBIfam" id="TIGR00711">
    <property type="entry name" value="efflux_EmrB"/>
    <property type="match status" value="1"/>
</dbReference>
<feature type="transmembrane region" description="Helical" evidence="7">
    <location>
        <begin position="214"/>
        <end position="235"/>
    </location>
</feature>
<evidence type="ECO:0000259" key="8">
    <source>
        <dbReference type="PROSITE" id="PS50850"/>
    </source>
</evidence>
<feature type="domain" description="Major facilitator superfamily (MFS) profile" evidence="8">
    <location>
        <begin position="27"/>
        <end position="520"/>
    </location>
</feature>
<evidence type="ECO:0000256" key="2">
    <source>
        <dbReference type="ARBA" id="ARBA00022448"/>
    </source>
</evidence>
<dbReference type="GO" id="GO:0022857">
    <property type="term" value="F:transmembrane transporter activity"/>
    <property type="evidence" value="ECO:0007669"/>
    <property type="project" value="InterPro"/>
</dbReference>
<keyword evidence="6 7" id="KW-0472">Membrane</keyword>
<comment type="subcellular location">
    <subcellularLocation>
        <location evidence="1">Cell membrane</location>
        <topology evidence="1">Multi-pass membrane protein</topology>
    </subcellularLocation>
</comment>
<feature type="transmembrane region" description="Helical" evidence="7">
    <location>
        <begin position="93"/>
        <end position="120"/>
    </location>
</feature>
<evidence type="ECO:0000313" key="9">
    <source>
        <dbReference type="EMBL" id="ETX00735.1"/>
    </source>
</evidence>
<comment type="caution">
    <text evidence="9">The sequence shown here is derived from an EMBL/GenBank/DDBJ whole genome shotgun (WGS) entry which is preliminary data.</text>
</comment>
<feature type="transmembrane region" description="Helical" evidence="7">
    <location>
        <begin position="313"/>
        <end position="333"/>
    </location>
</feature>
<dbReference type="SUPFAM" id="SSF103473">
    <property type="entry name" value="MFS general substrate transporter"/>
    <property type="match status" value="1"/>
</dbReference>
<dbReference type="PANTHER" id="PTHR23501:SF191">
    <property type="entry name" value="VACUOLAR BASIC AMINO ACID TRANSPORTER 4"/>
    <property type="match status" value="1"/>
</dbReference>
<proteinExistence type="predicted"/>
<evidence type="ECO:0000256" key="5">
    <source>
        <dbReference type="ARBA" id="ARBA00022989"/>
    </source>
</evidence>
<feature type="transmembrane region" description="Helical" evidence="7">
    <location>
        <begin position="280"/>
        <end position="301"/>
    </location>
</feature>
<sequence>MTQSSAATRRRTGVWVDTETSYYKWLVAGTVLLAGATQTFAGNSVNLAIPRIMAAFGTDLTTTQWVTTSFLITRTLMVPILGWLGGFLGNRNLFIYSMLGFVIASLGCGLAINIPMLIAFRLMQGLVLGPLEGLTVILLINAFPPHQRGLAIGMRTIGWSTGQIISFTIGGYFLEQVSWRMIFFIGIPSGLISALLGFMLLRQEREFKGIPVDYAGLLALATFLVPLLLLISFGRRDDTETWALLIFAGVALAGSIAFVARELLAEFPAVNLRLFHNRGFCLLCATAFLNTMGLFGAQFMIPIFLQRVMGLTPLQAGLTIVPALVVSAFGGTISGRLTDIFSPRALILVSLGLLVFVFNVFSTLTALTTVGTMVAYIIAYRLCLFSINTPITSLNVTILDHDQVRMGQGLLGMVRNIGASLGVTISSVLFESFRAQHQLQAYTDYDAASPEHRALFDEVARSLRDAGMNESTVPPMALRVIRQHMSVEAVTAGFRDTFFAISFCFLLAMIPILFVSRRMTRREI</sequence>
<evidence type="ECO:0000256" key="4">
    <source>
        <dbReference type="ARBA" id="ARBA00022692"/>
    </source>
</evidence>
<feature type="transmembrane region" description="Helical" evidence="7">
    <location>
        <begin position="156"/>
        <end position="174"/>
    </location>
</feature>
<name>W4LS61_ENTF1</name>
<feature type="transmembrane region" description="Helical" evidence="7">
    <location>
        <begin position="345"/>
        <end position="367"/>
    </location>
</feature>
<feature type="transmembrane region" description="Helical" evidence="7">
    <location>
        <begin position="497"/>
        <end position="515"/>
    </location>
</feature>
<evidence type="ECO:0000256" key="3">
    <source>
        <dbReference type="ARBA" id="ARBA00022475"/>
    </source>
</evidence>
<dbReference type="Gene3D" id="1.20.1250.20">
    <property type="entry name" value="MFS general substrate transporter like domains"/>
    <property type="match status" value="1"/>
</dbReference>
<reference evidence="9 10" key="1">
    <citation type="journal article" date="2014" name="Nature">
        <title>An environmental bacterial taxon with a large and distinct metabolic repertoire.</title>
        <authorList>
            <person name="Wilson M.C."/>
            <person name="Mori T."/>
            <person name="Ruckert C."/>
            <person name="Uria A.R."/>
            <person name="Helf M.J."/>
            <person name="Takada K."/>
            <person name="Gernert C."/>
            <person name="Steffens U.A."/>
            <person name="Heycke N."/>
            <person name="Schmitt S."/>
            <person name="Rinke C."/>
            <person name="Helfrich E.J."/>
            <person name="Brachmann A.O."/>
            <person name="Gurgui C."/>
            <person name="Wakimoto T."/>
            <person name="Kracht M."/>
            <person name="Crusemann M."/>
            <person name="Hentschel U."/>
            <person name="Abe I."/>
            <person name="Matsunaga S."/>
            <person name="Kalinowski J."/>
            <person name="Takeyama H."/>
            <person name="Piel J."/>
        </authorList>
    </citation>
    <scope>NUCLEOTIDE SEQUENCE [LARGE SCALE GENOMIC DNA]</scope>
    <source>
        <strain evidence="10">TSY1</strain>
    </source>
</reference>
<dbReference type="Proteomes" id="UP000019141">
    <property type="component" value="Unassembled WGS sequence"/>
</dbReference>